<accession>A0A2L2U2C5</accession>
<name>A0A2L2U2C5_9HYPO</name>
<evidence type="ECO:0000313" key="2">
    <source>
        <dbReference type="Proteomes" id="UP000245910"/>
    </source>
</evidence>
<reference evidence="2" key="1">
    <citation type="submission" date="2014-10" db="EMBL/GenBank/DDBJ databases">
        <authorList>
            <person name="King R."/>
        </authorList>
    </citation>
    <scope>NUCLEOTIDE SEQUENCE [LARGE SCALE GENOMIC DNA]</scope>
    <source>
        <strain evidence="2">A3/5</strain>
    </source>
</reference>
<organism evidence="1 2">
    <name type="scientific">Fusarium venenatum</name>
    <dbReference type="NCBI Taxonomy" id="56646"/>
    <lineage>
        <taxon>Eukaryota</taxon>
        <taxon>Fungi</taxon>
        <taxon>Dikarya</taxon>
        <taxon>Ascomycota</taxon>
        <taxon>Pezizomycotina</taxon>
        <taxon>Sordariomycetes</taxon>
        <taxon>Hypocreomycetidae</taxon>
        <taxon>Hypocreales</taxon>
        <taxon>Nectriaceae</taxon>
        <taxon>Fusarium</taxon>
    </lineage>
</organism>
<dbReference type="EMBL" id="LN649231">
    <property type="protein sequence ID" value="CEI69700.1"/>
    <property type="molecule type" value="Genomic_DNA"/>
</dbReference>
<sequence length="165" mass="18827">MQNYFLHRITKCWWGASWERTPSTAGHAYPVKFRTITRRKLHSVSLLDADKFGLNNPNLFPISSTDAWRWDEAITTCVFPPSRAQSNVVLTGLQGAGRDPVEEAWCVEAQHAFHSTNGSFVPLHQARFSNDCRTWLFGVVHQSILSEYAGVTTIHIQRCDWEVHT</sequence>
<protein>
    <submittedName>
        <fullName evidence="1">Uncharacterized protein</fullName>
    </submittedName>
</protein>
<dbReference type="AlphaFoldDB" id="A0A2L2U2C5"/>
<evidence type="ECO:0000313" key="1">
    <source>
        <dbReference type="EMBL" id="CEI69700.1"/>
    </source>
</evidence>
<proteinExistence type="predicted"/>
<keyword evidence="2" id="KW-1185">Reference proteome</keyword>
<dbReference type="Proteomes" id="UP000245910">
    <property type="component" value="Chromosome III"/>
</dbReference>